<dbReference type="InterPro" id="IPR036249">
    <property type="entry name" value="Thioredoxin-like_sf"/>
</dbReference>
<evidence type="ECO:0000256" key="1">
    <source>
        <dbReference type="ARBA" id="ARBA00010996"/>
    </source>
</evidence>
<dbReference type="SUPFAM" id="SSF52833">
    <property type="entry name" value="Thioredoxin-like"/>
    <property type="match status" value="1"/>
</dbReference>
<reference evidence="6 7" key="1">
    <citation type="submission" date="2015-01" db="EMBL/GenBank/DDBJ databases">
        <title>Genome sequence of the anaerobic bacterium Geobacter soli GSS01, a dissimilatory Fe(III) reducer from soil.</title>
        <authorList>
            <person name="Yang G."/>
            <person name="Zhou S."/>
        </authorList>
    </citation>
    <scope>NUCLEOTIDE SEQUENCE [LARGE SCALE GENOMIC DNA]</scope>
    <source>
        <strain evidence="6 7">GSS01</strain>
    </source>
</reference>
<proteinExistence type="inferred from homology"/>
<dbReference type="CDD" id="cd02968">
    <property type="entry name" value="SCO"/>
    <property type="match status" value="1"/>
</dbReference>
<organism evidence="6 7">
    <name type="scientific">Geobacter soli</name>
    <dbReference type="NCBI Taxonomy" id="1510391"/>
    <lineage>
        <taxon>Bacteria</taxon>
        <taxon>Pseudomonadati</taxon>
        <taxon>Thermodesulfobacteriota</taxon>
        <taxon>Desulfuromonadia</taxon>
        <taxon>Geobacterales</taxon>
        <taxon>Geobacteraceae</taxon>
        <taxon>Geobacter</taxon>
    </lineage>
</organism>
<name>A0A0C1TSR5_9BACT</name>
<evidence type="ECO:0000256" key="2">
    <source>
        <dbReference type="ARBA" id="ARBA00023008"/>
    </source>
</evidence>
<evidence type="ECO:0000313" key="7">
    <source>
        <dbReference type="Proteomes" id="UP000031433"/>
    </source>
</evidence>
<feature type="signal peptide" evidence="4">
    <location>
        <begin position="1"/>
        <end position="20"/>
    </location>
</feature>
<feature type="chain" id="PRO_5002157227" evidence="4">
    <location>
        <begin position="21"/>
        <end position="278"/>
    </location>
</feature>
<dbReference type="Gene3D" id="3.40.30.10">
    <property type="entry name" value="Glutaredoxin"/>
    <property type="match status" value="1"/>
</dbReference>
<dbReference type="Proteomes" id="UP000031433">
    <property type="component" value="Unassembled WGS sequence"/>
</dbReference>
<keyword evidence="7" id="KW-1185">Reference proteome</keyword>
<sequence length="278" mass="30404">MLRYLVVLCLALVLPLHGGAATDGSSPVEEHHHHAAPVAAEAVGVGVAERLGEKIPLDLTFNDEAGRPVRLADLVTGPTIILPVYYRCTNVCNFLQNGMAAVIPEIRRKPGDEYRVISVSFDETEPPDLAARYRRIYQGAITTPFPEDGWRFLTGDAANIRRLTDAIGYRFQRKGRDFVHPVASVVIAGDGTIIRYLYGTSFLPKDVTLALLEAREGKVGKTIRTVVGYCFSFDPKQKTYVFNLLRVSATVVILTAGAFLAFLLTTGRTGARQRKGGS</sequence>
<keyword evidence="3" id="KW-0812">Transmembrane</keyword>
<evidence type="ECO:0000313" key="6">
    <source>
        <dbReference type="EMBL" id="KIE43889.1"/>
    </source>
</evidence>
<keyword evidence="3" id="KW-1133">Transmembrane helix</keyword>
<keyword evidence="3" id="KW-0472">Membrane</keyword>
<accession>A0A0C1TSR5</accession>
<keyword evidence="2" id="KW-0186">Copper</keyword>
<evidence type="ECO:0000256" key="4">
    <source>
        <dbReference type="SAM" id="SignalP"/>
    </source>
</evidence>
<comment type="caution">
    <text evidence="6">The sequence shown here is derived from an EMBL/GenBank/DDBJ whole genome shotgun (WGS) entry which is preliminary data.</text>
</comment>
<keyword evidence="4" id="KW-0732">Signal</keyword>
<dbReference type="PANTHER" id="PTHR12151:SF8">
    <property type="entry name" value="THIOREDOXIN DOMAIN-CONTAINING PROTEIN"/>
    <property type="match status" value="1"/>
</dbReference>
<feature type="domain" description="Thioredoxin" evidence="5">
    <location>
        <begin position="49"/>
        <end position="217"/>
    </location>
</feature>
<dbReference type="RefSeq" id="WP_039647760.1">
    <property type="nucleotide sequence ID" value="NZ_JXBL01000001.1"/>
</dbReference>
<dbReference type="EMBL" id="JXBL01000001">
    <property type="protein sequence ID" value="KIE43889.1"/>
    <property type="molecule type" value="Genomic_DNA"/>
</dbReference>
<evidence type="ECO:0000259" key="5">
    <source>
        <dbReference type="PROSITE" id="PS51352"/>
    </source>
</evidence>
<comment type="similarity">
    <text evidence="1">Belongs to the SCO1/2 family.</text>
</comment>
<evidence type="ECO:0000256" key="3">
    <source>
        <dbReference type="SAM" id="Phobius"/>
    </source>
</evidence>
<dbReference type="InterPro" id="IPR003782">
    <property type="entry name" value="SCO1/SenC"/>
</dbReference>
<dbReference type="PROSITE" id="PS51352">
    <property type="entry name" value="THIOREDOXIN_2"/>
    <property type="match status" value="1"/>
</dbReference>
<feature type="transmembrane region" description="Helical" evidence="3">
    <location>
        <begin position="240"/>
        <end position="265"/>
    </location>
</feature>
<dbReference type="AlphaFoldDB" id="A0A0C1TSR5"/>
<protein>
    <submittedName>
        <fullName evidence="6">Cytochrome C oxidase</fullName>
    </submittedName>
</protein>
<dbReference type="InterPro" id="IPR013766">
    <property type="entry name" value="Thioredoxin_domain"/>
</dbReference>
<gene>
    <name evidence="6" type="ORF">SE37_15290</name>
</gene>
<dbReference type="PANTHER" id="PTHR12151">
    <property type="entry name" value="ELECTRON TRANSPORT PROTIN SCO1/SENC FAMILY MEMBER"/>
    <property type="match status" value="1"/>
</dbReference>